<dbReference type="Pfam" id="PF01554">
    <property type="entry name" value="MatE"/>
    <property type="match status" value="1"/>
</dbReference>
<reference evidence="3 4" key="1">
    <citation type="submission" date="2021-02" db="EMBL/GenBank/DDBJ databases">
        <title>Genome assembly of Pseudopithomyces chartarum.</title>
        <authorList>
            <person name="Jauregui R."/>
            <person name="Singh J."/>
            <person name="Voisey C."/>
        </authorList>
    </citation>
    <scope>NUCLEOTIDE SEQUENCE [LARGE SCALE GENOMIC DNA]</scope>
    <source>
        <strain evidence="3 4">AGR01</strain>
    </source>
</reference>
<comment type="caution">
    <text evidence="3">The sequence shown here is derived from an EMBL/GenBank/DDBJ whole genome shotgun (WGS) entry which is preliminary data.</text>
</comment>
<gene>
    <name evidence="3" type="ORF">GRF29_69g531464</name>
</gene>
<dbReference type="PANTHER" id="PTHR11206">
    <property type="entry name" value="MULTIDRUG RESISTANCE PROTEIN"/>
    <property type="match status" value="1"/>
</dbReference>
<feature type="transmembrane region" description="Helical" evidence="2">
    <location>
        <begin position="41"/>
        <end position="59"/>
    </location>
</feature>
<sequence>MTTAVTIYHIPFSTSVAVSTRIGNLIGAGALPAARIATRTYIFVFFSIGLLDATFLTLLRHHIPRAFTSDPEVIRIAASVMPILALFQLSDAGCALANAVLRGMGRQDIGGYVNLGVYYLVAIPVAFALCFGPLKLDLKGLWMGCLRQDGHTPLKWAL</sequence>
<evidence type="ECO:0000256" key="1">
    <source>
        <dbReference type="ARBA" id="ARBA00010199"/>
    </source>
</evidence>
<dbReference type="GO" id="GO:0042910">
    <property type="term" value="F:xenobiotic transmembrane transporter activity"/>
    <property type="evidence" value="ECO:0007669"/>
    <property type="project" value="InterPro"/>
</dbReference>
<name>A0AAN6LZR4_9PLEO</name>
<keyword evidence="2" id="KW-0812">Transmembrane</keyword>
<feature type="transmembrane region" description="Helical" evidence="2">
    <location>
        <begin position="79"/>
        <end position="101"/>
    </location>
</feature>
<keyword evidence="4" id="KW-1185">Reference proteome</keyword>
<keyword evidence="2" id="KW-0472">Membrane</keyword>
<dbReference type="GO" id="GO:0016020">
    <property type="term" value="C:membrane"/>
    <property type="evidence" value="ECO:0007669"/>
    <property type="project" value="InterPro"/>
</dbReference>
<evidence type="ECO:0000313" key="4">
    <source>
        <dbReference type="Proteomes" id="UP001280581"/>
    </source>
</evidence>
<dbReference type="AlphaFoldDB" id="A0AAN6LZR4"/>
<dbReference type="Proteomes" id="UP001280581">
    <property type="component" value="Unassembled WGS sequence"/>
</dbReference>
<protein>
    <recommendedName>
        <fullName evidence="5">MATE efflux family protein</fullName>
    </recommendedName>
</protein>
<organism evidence="3 4">
    <name type="scientific">Pseudopithomyces chartarum</name>
    <dbReference type="NCBI Taxonomy" id="1892770"/>
    <lineage>
        <taxon>Eukaryota</taxon>
        <taxon>Fungi</taxon>
        <taxon>Dikarya</taxon>
        <taxon>Ascomycota</taxon>
        <taxon>Pezizomycotina</taxon>
        <taxon>Dothideomycetes</taxon>
        <taxon>Pleosporomycetidae</taxon>
        <taxon>Pleosporales</taxon>
        <taxon>Massarineae</taxon>
        <taxon>Didymosphaeriaceae</taxon>
        <taxon>Pseudopithomyces</taxon>
    </lineage>
</organism>
<dbReference type="InterPro" id="IPR002528">
    <property type="entry name" value="MATE_fam"/>
</dbReference>
<dbReference type="GO" id="GO:0015297">
    <property type="term" value="F:antiporter activity"/>
    <property type="evidence" value="ECO:0007669"/>
    <property type="project" value="InterPro"/>
</dbReference>
<feature type="transmembrane region" description="Helical" evidence="2">
    <location>
        <begin position="113"/>
        <end position="134"/>
    </location>
</feature>
<evidence type="ECO:0008006" key="5">
    <source>
        <dbReference type="Google" id="ProtNLM"/>
    </source>
</evidence>
<evidence type="ECO:0000256" key="2">
    <source>
        <dbReference type="SAM" id="Phobius"/>
    </source>
</evidence>
<dbReference type="EMBL" id="WVTA01000006">
    <property type="protein sequence ID" value="KAK3209052.1"/>
    <property type="molecule type" value="Genomic_DNA"/>
</dbReference>
<evidence type="ECO:0000313" key="3">
    <source>
        <dbReference type="EMBL" id="KAK3209052.1"/>
    </source>
</evidence>
<proteinExistence type="inferred from homology"/>
<keyword evidence="2" id="KW-1133">Transmembrane helix</keyword>
<accession>A0AAN6LZR4</accession>
<comment type="similarity">
    <text evidence="1">Belongs to the multi antimicrobial extrusion (MATE) (TC 2.A.66.1) family.</text>
</comment>